<dbReference type="FunFam" id="1.25.40.10:FF:000144">
    <property type="entry name" value="Pentatricopeptide repeat-containing protein, mitochondrial"/>
    <property type="match status" value="1"/>
</dbReference>
<dbReference type="Pfam" id="PF01535">
    <property type="entry name" value="PPR"/>
    <property type="match status" value="1"/>
</dbReference>
<dbReference type="AlphaFoldDB" id="A0A7J7L6Q7"/>
<dbReference type="GO" id="GO:0009451">
    <property type="term" value="P:RNA modification"/>
    <property type="evidence" value="ECO:0007669"/>
    <property type="project" value="InterPro"/>
</dbReference>
<dbReference type="Gene3D" id="1.25.40.10">
    <property type="entry name" value="Tetratricopeptide repeat domain"/>
    <property type="match status" value="2"/>
</dbReference>
<dbReference type="PANTHER" id="PTHR47926:SF510">
    <property type="entry name" value="PENTATRICOPEPTIDE REPEAT-CONTAINING PROTEIN"/>
    <property type="match status" value="1"/>
</dbReference>
<dbReference type="Pfam" id="PF13041">
    <property type="entry name" value="PPR_2"/>
    <property type="match status" value="1"/>
</dbReference>
<dbReference type="EMBL" id="JACGCM010002601">
    <property type="protein sequence ID" value="KAF6138321.1"/>
    <property type="molecule type" value="Genomic_DNA"/>
</dbReference>
<keyword evidence="3" id="KW-0472">Membrane</keyword>
<dbReference type="NCBIfam" id="TIGR00756">
    <property type="entry name" value="PPR"/>
    <property type="match status" value="1"/>
</dbReference>
<evidence type="ECO:0000256" key="2">
    <source>
        <dbReference type="PROSITE-ProRule" id="PRU00708"/>
    </source>
</evidence>
<dbReference type="InterPro" id="IPR011990">
    <property type="entry name" value="TPR-like_helical_dom_sf"/>
</dbReference>
<dbReference type="Proteomes" id="UP000541444">
    <property type="component" value="Unassembled WGS sequence"/>
</dbReference>
<comment type="caution">
    <text evidence="4">The sequence shown here is derived from an EMBL/GenBank/DDBJ whole genome shotgun (WGS) entry which is preliminary data.</text>
</comment>
<proteinExistence type="predicted"/>
<feature type="repeat" description="PPR" evidence="2">
    <location>
        <begin position="75"/>
        <end position="109"/>
    </location>
</feature>
<dbReference type="OrthoDB" id="9990610at2759"/>
<keyword evidence="3" id="KW-1133">Transmembrane helix</keyword>
<evidence type="ECO:0000313" key="4">
    <source>
        <dbReference type="EMBL" id="KAF6138321.1"/>
    </source>
</evidence>
<evidence type="ECO:0008006" key="6">
    <source>
        <dbReference type="Google" id="ProtNLM"/>
    </source>
</evidence>
<dbReference type="InterPro" id="IPR002885">
    <property type="entry name" value="PPR_rpt"/>
</dbReference>
<dbReference type="InterPro" id="IPR046960">
    <property type="entry name" value="PPR_At4g14850-like_plant"/>
</dbReference>
<dbReference type="PANTHER" id="PTHR47926">
    <property type="entry name" value="PENTATRICOPEPTIDE REPEAT-CONTAINING PROTEIN"/>
    <property type="match status" value="1"/>
</dbReference>
<name>A0A7J7L6Q7_9MAGN</name>
<evidence type="ECO:0000256" key="1">
    <source>
        <dbReference type="ARBA" id="ARBA00022737"/>
    </source>
</evidence>
<organism evidence="4 5">
    <name type="scientific">Kingdonia uniflora</name>
    <dbReference type="NCBI Taxonomy" id="39325"/>
    <lineage>
        <taxon>Eukaryota</taxon>
        <taxon>Viridiplantae</taxon>
        <taxon>Streptophyta</taxon>
        <taxon>Embryophyta</taxon>
        <taxon>Tracheophyta</taxon>
        <taxon>Spermatophyta</taxon>
        <taxon>Magnoliopsida</taxon>
        <taxon>Ranunculales</taxon>
        <taxon>Circaeasteraceae</taxon>
        <taxon>Kingdonia</taxon>
    </lineage>
</organism>
<feature type="transmembrane region" description="Helical" evidence="3">
    <location>
        <begin position="12"/>
        <end position="33"/>
    </location>
</feature>
<dbReference type="GO" id="GO:0003723">
    <property type="term" value="F:RNA binding"/>
    <property type="evidence" value="ECO:0007669"/>
    <property type="project" value="InterPro"/>
</dbReference>
<reference evidence="4 5" key="1">
    <citation type="journal article" date="2020" name="IScience">
        <title>Genome Sequencing of the Endangered Kingdonia uniflora (Circaeasteraceae, Ranunculales) Reveals Potential Mechanisms of Evolutionary Specialization.</title>
        <authorList>
            <person name="Sun Y."/>
            <person name="Deng T."/>
            <person name="Zhang A."/>
            <person name="Moore M.J."/>
            <person name="Landis J.B."/>
            <person name="Lin N."/>
            <person name="Zhang H."/>
            <person name="Zhang X."/>
            <person name="Huang J."/>
            <person name="Zhang X."/>
            <person name="Sun H."/>
            <person name="Wang H."/>
        </authorList>
    </citation>
    <scope>NUCLEOTIDE SEQUENCE [LARGE SCALE GENOMIC DNA]</scope>
    <source>
        <strain evidence="4">TB1705</strain>
        <tissue evidence="4">Leaf</tissue>
    </source>
</reference>
<accession>A0A7J7L6Q7</accession>
<evidence type="ECO:0000313" key="5">
    <source>
        <dbReference type="Proteomes" id="UP000541444"/>
    </source>
</evidence>
<dbReference type="PROSITE" id="PS51375">
    <property type="entry name" value="PPR"/>
    <property type="match status" value="1"/>
</dbReference>
<keyword evidence="1" id="KW-0677">Repeat</keyword>
<gene>
    <name evidence="4" type="ORF">GIB67_001550</name>
</gene>
<protein>
    <recommendedName>
        <fullName evidence="6">Pentatricopeptide repeat-containing protein</fullName>
    </recommendedName>
</protein>
<sequence>MQISGVEPEYVTVIMVLAACSNLGALGKGIWVYRYVLQKGLNKEIRVSNFLINMYSRCGCIEFAHQEFSSMQKRSLVLWNLIIVGFAINGHEEEALEHFSAMQKEGFNPNGVSFTGALTACSHAGLVEKGRLEDAFRVIRSIPMMPNEVILGSLLVACKTYGNLSLAKKLMGYIVEIDPNCDSNYVLLSNMYAADE</sequence>
<keyword evidence="5" id="KW-1185">Reference proteome</keyword>
<evidence type="ECO:0000256" key="3">
    <source>
        <dbReference type="SAM" id="Phobius"/>
    </source>
</evidence>
<keyword evidence="3" id="KW-0812">Transmembrane</keyword>